<feature type="non-terminal residue" evidence="2">
    <location>
        <position position="1"/>
    </location>
</feature>
<comment type="caution">
    <text evidence="2">The sequence shown here is derived from an EMBL/GenBank/DDBJ whole genome shotgun (WGS) entry which is preliminary data.</text>
</comment>
<proteinExistence type="predicted"/>
<dbReference type="RefSeq" id="WP_311500457.1">
    <property type="nucleotide sequence ID" value="NZ_JAVRHN010000009.1"/>
</dbReference>
<dbReference type="InterPro" id="IPR003346">
    <property type="entry name" value="Transposase_20"/>
</dbReference>
<reference evidence="2 3" key="1">
    <citation type="submission" date="2023-09" db="EMBL/GenBank/DDBJ databases">
        <authorList>
            <person name="Rey-Velasco X."/>
        </authorList>
    </citation>
    <scope>NUCLEOTIDE SEQUENCE [LARGE SCALE GENOMIC DNA]</scope>
    <source>
        <strain evidence="2 3">F225</strain>
    </source>
</reference>
<evidence type="ECO:0000313" key="3">
    <source>
        <dbReference type="Proteomes" id="UP001253848"/>
    </source>
</evidence>
<dbReference type="PANTHER" id="PTHR33055:SF3">
    <property type="entry name" value="PUTATIVE TRANSPOSASE FOR IS117-RELATED"/>
    <property type="match status" value="1"/>
</dbReference>
<organism evidence="2 3">
    <name type="scientific">Autumnicola psychrophila</name>
    <dbReference type="NCBI Taxonomy" id="3075592"/>
    <lineage>
        <taxon>Bacteria</taxon>
        <taxon>Pseudomonadati</taxon>
        <taxon>Bacteroidota</taxon>
        <taxon>Flavobacteriia</taxon>
        <taxon>Flavobacteriales</taxon>
        <taxon>Flavobacteriaceae</taxon>
        <taxon>Autumnicola</taxon>
    </lineage>
</organism>
<sequence>LGKLKVLFSIRARYVKIATQLKNGLKACEILHKTTPIKKELEEQKKLIDILDKKIAAIEQRMFSEIQTESKLLKTFSKITQVVGVGPITALKCIIETDNFTSFSDPRKFNCHCGLAPFPYRSGSSIRGRTKTSKLRDKELKAILFKAAGSAIQHDHQLKAYYKRKISEGKNKLSVLNAVANKIVLRIFAVAKREEPFVKLSA</sequence>
<evidence type="ECO:0000259" key="1">
    <source>
        <dbReference type="Pfam" id="PF02371"/>
    </source>
</evidence>
<keyword evidence="3" id="KW-1185">Reference proteome</keyword>
<protein>
    <submittedName>
        <fullName evidence="2">IS110 family transposase</fullName>
    </submittedName>
</protein>
<dbReference type="Pfam" id="PF02371">
    <property type="entry name" value="Transposase_20"/>
    <property type="match status" value="1"/>
</dbReference>
<dbReference type="Proteomes" id="UP001253848">
    <property type="component" value="Unassembled WGS sequence"/>
</dbReference>
<dbReference type="EMBL" id="JAVRHN010000009">
    <property type="protein sequence ID" value="MDT0687160.1"/>
    <property type="molecule type" value="Genomic_DNA"/>
</dbReference>
<name>A0ABU3DTY3_9FLAO</name>
<accession>A0ABU3DTY3</accession>
<gene>
    <name evidence="2" type="ORF">RM541_12375</name>
</gene>
<feature type="domain" description="Transposase IS116/IS110/IS902 C-terminal" evidence="1">
    <location>
        <begin position="79"/>
        <end position="163"/>
    </location>
</feature>
<evidence type="ECO:0000313" key="2">
    <source>
        <dbReference type="EMBL" id="MDT0687160.1"/>
    </source>
</evidence>
<dbReference type="PANTHER" id="PTHR33055">
    <property type="entry name" value="TRANSPOSASE FOR INSERTION SEQUENCE ELEMENT IS1111A"/>
    <property type="match status" value="1"/>
</dbReference>
<dbReference type="InterPro" id="IPR047650">
    <property type="entry name" value="Transpos_IS110"/>
</dbReference>